<comment type="caution">
    <text evidence="1">The sequence shown here is derived from an EMBL/GenBank/DDBJ whole genome shotgun (WGS) entry which is preliminary data.</text>
</comment>
<dbReference type="Proteomes" id="UP001054945">
    <property type="component" value="Unassembled WGS sequence"/>
</dbReference>
<accession>A0AAV4WPL6</accession>
<dbReference type="AlphaFoldDB" id="A0AAV4WPL6"/>
<proteinExistence type="predicted"/>
<evidence type="ECO:0000313" key="1">
    <source>
        <dbReference type="EMBL" id="GIY84542.1"/>
    </source>
</evidence>
<protein>
    <submittedName>
        <fullName evidence="1">Uncharacterized protein</fullName>
    </submittedName>
</protein>
<keyword evidence="2" id="KW-1185">Reference proteome</keyword>
<sequence length="106" mass="12014">MSNRNDEEVVTFRVDHSPRIVRSKFSYTASRPIARVSTINNKSDQHPPFHQSVICRIPSTQSVLYQFIAIPKRDARTPYGSFAGSIDTFLLIDSENFPLLLTCANI</sequence>
<evidence type="ECO:0000313" key="2">
    <source>
        <dbReference type="Proteomes" id="UP001054945"/>
    </source>
</evidence>
<name>A0AAV4WPL6_CAEEX</name>
<reference evidence="1 2" key="1">
    <citation type="submission" date="2021-06" db="EMBL/GenBank/DDBJ databases">
        <title>Caerostris extrusa draft genome.</title>
        <authorList>
            <person name="Kono N."/>
            <person name="Arakawa K."/>
        </authorList>
    </citation>
    <scope>NUCLEOTIDE SEQUENCE [LARGE SCALE GENOMIC DNA]</scope>
</reference>
<organism evidence="1 2">
    <name type="scientific">Caerostris extrusa</name>
    <name type="common">Bark spider</name>
    <name type="synonym">Caerostris bankana</name>
    <dbReference type="NCBI Taxonomy" id="172846"/>
    <lineage>
        <taxon>Eukaryota</taxon>
        <taxon>Metazoa</taxon>
        <taxon>Ecdysozoa</taxon>
        <taxon>Arthropoda</taxon>
        <taxon>Chelicerata</taxon>
        <taxon>Arachnida</taxon>
        <taxon>Araneae</taxon>
        <taxon>Araneomorphae</taxon>
        <taxon>Entelegynae</taxon>
        <taxon>Araneoidea</taxon>
        <taxon>Araneidae</taxon>
        <taxon>Caerostris</taxon>
    </lineage>
</organism>
<dbReference type="EMBL" id="BPLR01016530">
    <property type="protein sequence ID" value="GIY84542.1"/>
    <property type="molecule type" value="Genomic_DNA"/>
</dbReference>
<gene>
    <name evidence="1" type="ORF">CEXT_717061</name>
</gene>